<keyword evidence="2" id="KW-1185">Reference proteome</keyword>
<proteinExistence type="predicted"/>
<dbReference type="Proteomes" id="UP000198531">
    <property type="component" value="Unassembled WGS sequence"/>
</dbReference>
<protein>
    <submittedName>
        <fullName evidence="1">Uncharacterized protein</fullName>
    </submittedName>
</protein>
<evidence type="ECO:0000313" key="1">
    <source>
        <dbReference type="EMBL" id="SFR53428.1"/>
    </source>
</evidence>
<accession>A0A1I6HGD0</accession>
<evidence type="ECO:0000313" key="2">
    <source>
        <dbReference type="Proteomes" id="UP000198531"/>
    </source>
</evidence>
<dbReference type="RefSeq" id="WP_143105142.1">
    <property type="nucleotide sequence ID" value="NZ_FOYT01000002.1"/>
</dbReference>
<dbReference type="AlphaFoldDB" id="A0A1I6HGD0"/>
<gene>
    <name evidence="1" type="ORF">SAMN04487947_2031</name>
</gene>
<dbReference type="EMBL" id="FOYT01000002">
    <property type="protein sequence ID" value="SFR53428.1"/>
    <property type="molecule type" value="Genomic_DNA"/>
</dbReference>
<sequence>MAENRVPNIIYNEPEGREARIARDANGVAIGVALFFTPGELAAVGVDPAKTDVVRLRFVDGEIDLIPAEAREYTSA</sequence>
<dbReference type="STRING" id="553469.SAMN04487947_2031"/>
<name>A0A1I6HGD0_9EURY</name>
<reference evidence="2" key="1">
    <citation type="submission" date="2016-10" db="EMBL/GenBank/DDBJ databases">
        <authorList>
            <person name="Varghese N."/>
            <person name="Submissions S."/>
        </authorList>
    </citation>
    <scope>NUCLEOTIDE SEQUENCE [LARGE SCALE GENOMIC DNA]</scope>
    <source>
        <strain evidence="2">CGMCC 1.7736</strain>
    </source>
</reference>
<organism evidence="1 2">
    <name type="scientific">Halogeometricum rufum</name>
    <dbReference type="NCBI Taxonomy" id="553469"/>
    <lineage>
        <taxon>Archaea</taxon>
        <taxon>Methanobacteriati</taxon>
        <taxon>Methanobacteriota</taxon>
        <taxon>Stenosarchaea group</taxon>
        <taxon>Halobacteria</taxon>
        <taxon>Halobacteriales</taxon>
        <taxon>Haloferacaceae</taxon>
        <taxon>Halogeometricum</taxon>
    </lineage>
</organism>
<dbReference type="OrthoDB" id="346004at2157"/>